<dbReference type="Proteomes" id="UP000035642">
    <property type="component" value="Unassembled WGS sequence"/>
</dbReference>
<evidence type="ECO:0000313" key="2">
    <source>
        <dbReference type="WBParaSite" id="ACAC_0000991301-mRNA-1"/>
    </source>
</evidence>
<dbReference type="WBParaSite" id="ACAC_0000991301-mRNA-1">
    <property type="protein sequence ID" value="ACAC_0000991301-mRNA-1"/>
    <property type="gene ID" value="ACAC_0000991301"/>
</dbReference>
<reference evidence="1" key="1">
    <citation type="submission" date="2012-09" db="EMBL/GenBank/DDBJ databases">
        <authorList>
            <person name="Martin A.A."/>
        </authorList>
    </citation>
    <scope>NUCLEOTIDE SEQUENCE</scope>
</reference>
<sequence length="147" mass="16921">MGPDLVRGISSSSISEMVEKYWVDIHTIKKPFRQWNTEEVITFLKDLITDVEAEQLMHNKMTGSRMKDFCCFDFLVHVVRLSECSAIKVLDVLQPYLNEMERVEIPRAEYQYSLEINDCEAMVAAVKLNTELASIPNEDTDRVDDVG</sequence>
<accession>A0A0K0DFX9</accession>
<name>A0A0K0DFX9_ANGCA</name>
<protein>
    <submittedName>
        <fullName evidence="2">MazG domain-containing protein</fullName>
    </submittedName>
</protein>
<organism evidence="1 2">
    <name type="scientific">Angiostrongylus cantonensis</name>
    <name type="common">Rat lungworm</name>
    <dbReference type="NCBI Taxonomy" id="6313"/>
    <lineage>
        <taxon>Eukaryota</taxon>
        <taxon>Metazoa</taxon>
        <taxon>Ecdysozoa</taxon>
        <taxon>Nematoda</taxon>
        <taxon>Chromadorea</taxon>
        <taxon>Rhabditida</taxon>
        <taxon>Rhabditina</taxon>
        <taxon>Rhabditomorpha</taxon>
        <taxon>Strongyloidea</taxon>
        <taxon>Metastrongylidae</taxon>
        <taxon>Angiostrongylus</taxon>
    </lineage>
</organism>
<proteinExistence type="predicted"/>
<evidence type="ECO:0000313" key="1">
    <source>
        <dbReference type="Proteomes" id="UP000035642"/>
    </source>
</evidence>
<keyword evidence="1" id="KW-1185">Reference proteome</keyword>
<reference evidence="2" key="2">
    <citation type="submission" date="2017-02" db="UniProtKB">
        <authorList>
            <consortium name="WormBaseParasite"/>
        </authorList>
    </citation>
    <scope>IDENTIFICATION</scope>
</reference>
<dbReference type="AlphaFoldDB" id="A0A0K0DFX9"/>